<gene>
    <name evidence="2" type="ORF">CYNAS_LOCUS18286</name>
</gene>
<keyword evidence="3" id="KW-1185">Reference proteome</keyword>
<dbReference type="EMBL" id="CATQJL010000316">
    <property type="protein sequence ID" value="CAJ0606303.1"/>
    <property type="molecule type" value="Genomic_DNA"/>
</dbReference>
<evidence type="ECO:0000313" key="3">
    <source>
        <dbReference type="Proteomes" id="UP001176961"/>
    </source>
</evidence>
<accession>A0AA36MDQ0</accession>
<dbReference type="InterPro" id="IPR006342">
    <property type="entry name" value="FkbM_mtfrase"/>
</dbReference>
<organism evidence="2 3">
    <name type="scientific">Cylicocyclus nassatus</name>
    <name type="common">Nematode worm</name>
    <dbReference type="NCBI Taxonomy" id="53992"/>
    <lineage>
        <taxon>Eukaryota</taxon>
        <taxon>Metazoa</taxon>
        <taxon>Ecdysozoa</taxon>
        <taxon>Nematoda</taxon>
        <taxon>Chromadorea</taxon>
        <taxon>Rhabditida</taxon>
        <taxon>Rhabditina</taxon>
        <taxon>Rhabditomorpha</taxon>
        <taxon>Strongyloidea</taxon>
        <taxon>Strongylidae</taxon>
        <taxon>Cylicocyclus</taxon>
    </lineage>
</organism>
<dbReference type="Pfam" id="PF05050">
    <property type="entry name" value="Methyltransf_21"/>
    <property type="match status" value="1"/>
</dbReference>
<comment type="caution">
    <text evidence="2">The sequence shown here is derived from an EMBL/GenBank/DDBJ whole genome shotgun (WGS) entry which is preliminary data.</text>
</comment>
<dbReference type="Proteomes" id="UP001176961">
    <property type="component" value="Unassembled WGS sequence"/>
</dbReference>
<evidence type="ECO:0000313" key="2">
    <source>
        <dbReference type="EMBL" id="CAJ0606303.1"/>
    </source>
</evidence>
<feature type="domain" description="Methyltransferase FkbM" evidence="1">
    <location>
        <begin position="35"/>
        <end position="129"/>
    </location>
</feature>
<protein>
    <recommendedName>
        <fullName evidence="1">Methyltransferase FkbM domain-containing protein</fullName>
    </recommendedName>
</protein>
<evidence type="ECO:0000259" key="1">
    <source>
        <dbReference type="Pfam" id="PF05050"/>
    </source>
</evidence>
<sequence length="184" mass="21037">MRKLGRKRHMEVLPEGSLFFGADPDHEVNEDLYNKFGTFFPFAVGSKSQISSASVLINRSYKMRSVFHLDLAYFLKEILGYTVYDALWIDAEGAEYGLFPYFYRGGKLDQYGITICQSNMEHLHVTTDPVPDQIHSPNEEKKELFKNFIFLQVVGRQSLCFFSACANETLASILSEFLGQTMCN</sequence>
<name>A0AA36MDQ0_CYLNA</name>
<dbReference type="AlphaFoldDB" id="A0AA36MDQ0"/>
<reference evidence="2" key="1">
    <citation type="submission" date="2023-07" db="EMBL/GenBank/DDBJ databases">
        <authorList>
            <consortium name="CYATHOMIX"/>
        </authorList>
    </citation>
    <scope>NUCLEOTIDE SEQUENCE</scope>
    <source>
        <strain evidence="2">N/A</strain>
    </source>
</reference>
<proteinExistence type="predicted"/>
<dbReference type="PANTHER" id="PTHR22989:SF5">
    <property type="entry name" value="METHYLTRANSFERASE FKBM DOMAIN-CONTAINING PROTEIN"/>
    <property type="match status" value="1"/>
</dbReference>
<dbReference type="PANTHER" id="PTHR22989">
    <property type="entry name" value="UNCHARACTERIZED DUF13 C.ELEGANS"/>
    <property type="match status" value="1"/>
</dbReference>